<dbReference type="Proteomes" id="UP001164746">
    <property type="component" value="Chromosome 3"/>
</dbReference>
<sequence>MSQNNWSLSEWLSVGIQLSGRRVHTRNIRNKLCRKVW</sequence>
<proteinExistence type="predicted"/>
<evidence type="ECO:0000313" key="2">
    <source>
        <dbReference type="Proteomes" id="UP001164746"/>
    </source>
</evidence>
<keyword evidence="2" id="KW-1185">Reference proteome</keyword>
<name>A0ABY7DMD9_MYAAR</name>
<evidence type="ECO:0000313" key="1">
    <source>
        <dbReference type="EMBL" id="WAQ98529.1"/>
    </source>
</evidence>
<organism evidence="1 2">
    <name type="scientific">Mya arenaria</name>
    <name type="common">Soft-shell clam</name>
    <dbReference type="NCBI Taxonomy" id="6604"/>
    <lineage>
        <taxon>Eukaryota</taxon>
        <taxon>Metazoa</taxon>
        <taxon>Spiralia</taxon>
        <taxon>Lophotrochozoa</taxon>
        <taxon>Mollusca</taxon>
        <taxon>Bivalvia</taxon>
        <taxon>Autobranchia</taxon>
        <taxon>Heteroconchia</taxon>
        <taxon>Euheterodonta</taxon>
        <taxon>Imparidentia</taxon>
        <taxon>Neoheterodontei</taxon>
        <taxon>Myida</taxon>
        <taxon>Myoidea</taxon>
        <taxon>Myidae</taxon>
        <taxon>Mya</taxon>
    </lineage>
</organism>
<accession>A0ABY7DMD9</accession>
<gene>
    <name evidence="1" type="ORF">MAR_022902</name>
</gene>
<dbReference type="EMBL" id="CP111014">
    <property type="protein sequence ID" value="WAQ98529.1"/>
    <property type="molecule type" value="Genomic_DNA"/>
</dbReference>
<protein>
    <submittedName>
        <fullName evidence="1">Uncharacterized protein</fullName>
    </submittedName>
</protein>
<reference evidence="1" key="1">
    <citation type="submission" date="2022-11" db="EMBL/GenBank/DDBJ databases">
        <title>Centuries of genome instability and evolution in soft-shell clam transmissible cancer (bioRxiv).</title>
        <authorList>
            <person name="Hart S.F.M."/>
            <person name="Yonemitsu M.A."/>
            <person name="Giersch R.M."/>
            <person name="Beal B.F."/>
            <person name="Arriagada G."/>
            <person name="Davis B.W."/>
            <person name="Ostrander E.A."/>
            <person name="Goff S.P."/>
            <person name="Metzger M.J."/>
        </authorList>
    </citation>
    <scope>NUCLEOTIDE SEQUENCE</scope>
    <source>
        <strain evidence="1">MELC-2E11</strain>
        <tissue evidence="1">Siphon/mantle</tissue>
    </source>
</reference>